<name>A0A4Y2V3B2_ARAVE</name>
<dbReference type="InterPro" id="IPR041588">
    <property type="entry name" value="Integrase_H2C2"/>
</dbReference>
<dbReference type="GO" id="GO:0003964">
    <property type="term" value="F:RNA-directed DNA polymerase activity"/>
    <property type="evidence" value="ECO:0007669"/>
    <property type="project" value="UniProtKB-KW"/>
</dbReference>
<keyword evidence="3" id="KW-0808">Transferase</keyword>
<keyword evidence="8" id="KW-0695">RNA-directed DNA polymerase</keyword>
<dbReference type="InterPro" id="IPR000477">
    <property type="entry name" value="RT_dom"/>
</dbReference>
<dbReference type="SUPFAM" id="SSF56672">
    <property type="entry name" value="DNA/RNA polymerases"/>
    <property type="match status" value="1"/>
</dbReference>
<dbReference type="CDD" id="cd01647">
    <property type="entry name" value="RT_LTR"/>
    <property type="match status" value="1"/>
</dbReference>
<dbReference type="GO" id="GO:0008233">
    <property type="term" value="F:peptidase activity"/>
    <property type="evidence" value="ECO:0007669"/>
    <property type="project" value="UniProtKB-KW"/>
</dbReference>
<dbReference type="FunFam" id="3.10.20.370:FF:000001">
    <property type="entry name" value="Retrovirus-related Pol polyprotein from transposon 17.6-like protein"/>
    <property type="match status" value="1"/>
</dbReference>
<evidence type="ECO:0000256" key="8">
    <source>
        <dbReference type="ARBA" id="ARBA00022918"/>
    </source>
</evidence>
<dbReference type="AlphaFoldDB" id="A0A4Y2V3B2"/>
<dbReference type="PANTHER" id="PTHR37984">
    <property type="entry name" value="PROTEIN CBG26694"/>
    <property type="match status" value="1"/>
</dbReference>
<dbReference type="Proteomes" id="UP000499080">
    <property type="component" value="Unassembled WGS sequence"/>
</dbReference>
<dbReference type="GO" id="GO:0004519">
    <property type="term" value="F:endonuclease activity"/>
    <property type="evidence" value="ECO:0007669"/>
    <property type="project" value="UniProtKB-KW"/>
</dbReference>
<sequence>MFTETGPTLKTACGKPVAASGRCVLKVNFNGTVKPFEFLVFPQCSHQMILGWDFFRATDSVIDCGKEELQLAEILPDNITLGKSDFSLFAEADYLIEANSAKQICTLNPDIEDVDEALVIGDKILMCERELSIPASIVNVESGRCKLWVTNFSRRNQLIPKGINIACLTTIENDAICSLKGEDQEDSKEHQTRSRITREKLKGVLGAELTSFEKELLHLLEEFGDIFYLNKKSRKSRCNAVKHRIETSDNAPIKQRPYRTSATERRAIENEVQWMLKEDVIQPSDSPWSSPVVLVKKKYGEWRFCVDYRRLNKITKKDVYPLPRIDDTLDCLAVAKIFSMMDLKSGYWQIEVDEKDRENTAFVTSDGLYEFKVMPFGLCNASATFERMMDTVLRGLKWNICLCYLDDIIVYAPNFQEHKQTKIHSDASGYGIGAVLVQVQDGKGRPLAYASRSLTAAEKNYSTTEKECLAVVWAISKFRPYLFGRPFTVVTDHHSLCWLANLKDPSGRLARWALRLQEYDINIVYKSGRKHSDADSLSRKPLFESVVENCDEIPSLAAITDYRKEQLKDKHLKSIIRTLEKGDGYQSYQMRNNVLYKRNYDPMGQQWLLVIPKQLRRDVLKSLHDAPTSGHLGFAKTYDRIRRKYCWPGLYGSVRRYVSHCRECQRRKSPPQLPSGQLHPIKLPDTPFNKIGVDLLGRFPLAYTKREPVDHCLYRLLDKIHSY</sequence>
<dbReference type="EC" id="2.7.7.49" evidence="1"/>
<dbReference type="Gene3D" id="2.40.70.10">
    <property type="entry name" value="Acid Proteases"/>
    <property type="match status" value="1"/>
</dbReference>
<keyword evidence="2" id="KW-0645">Protease</keyword>
<evidence type="ECO:0000256" key="6">
    <source>
        <dbReference type="ARBA" id="ARBA00022759"/>
    </source>
</evidence>
<dbReference type="EMBL" id="BGPR01041969">
    <property type="protein sequence ID" value="GBO18340.1"/>
    <property type="molecule type" value="Genomic_DNA"/>
</dbReference>
<evidence type="ECO:0000256" key="2">
    <source>
        <dbReference type="ARBA" id="ARBA00022670"/>
    </source>
</evidence>
<evidence type="ECO:0000256" key="7">
    <source>
        <dbReference type="ARBA" id="ARBA00022801"/>
    </source>
</evidence>
<keyword evidence="4" id="KW-0548">Nucleotidyltransferase</keyword>
<dbReference type="Gene3D" id="3.10.20.370">
    <property type="match status" value="1"/>
</dbReference>
<keyword evidence="11" id="KW-1185">Reference proteome</keyword>
<dbReference type="Gene3D" id="1.10.340.70">
    <property type="match status" value="1"/>
</dbReference>
<dbReference type="Gene3D" id="3.10.10.10">
    <property type="entry name" value="HIV Type 1 Reverse Transcriptase, subunit A, domain 1"/>
    <property type="match status" value="1"/>
</dbReference>
<dbReference type="InterPro" id="IPR021109">
    <property type="entry name" value="Peptidase_aspartic_dom_sf"/>
</dbReference>
<evidence type="ECO:0000259" key="9">
    <source>
        <dbReference type="PROSITE" id="PS50878"/>
    </source>
</evidence>
<protein>
    <recommendedName>
        <fullName evidence="1">RNA-directed DNA polymerase</fullName>
        <ecNumber evidence="1">2.7.7.49</ecNumber>
    </recommendedName>
</protein>
<evidence type="ECO:0000313" key="11">
    <source>
        <dbReference type="Proteomes" id="UP000499080"/>
    </source>
</evidence>
<reference evidence="10 11" key="1">
    <citation type="journal article" date="2019" name="Sci. Rep.">
        <title>Orb-weaving spider Araneus ventricosus genome elucidates the spidroin gene catalogue.</title>
        <authorList>
            <person name="Kono N."/>
            <person name="Nakamura H."/>
            <person name="Ohtoshi R."/>
            <person name="Moran D.A.P."/>
            <person name="Shinohara A."/>
            <person name="Yoshida Y."/>
            <person name="Fujiwara M."/>
            <person name="Mori M."/>
            <person name="Tomita M."/>
            <person name="Arakawa K."/>
        </authorList>
    </citation>
    <scope>NUCLEOTIDE SEQUENCE [LARGE SCALE GENOMIC DNA]</scope>
</reference>
<dbReference type="FunFam" id="1.10.340.70:FF:000001">
    <property type="entry name" value="Retrovirus-related Pol polyprotein from transposon gypsy-like Protein"/>
    <property type="match status" value="1"/>
</dbReference>
<dbReference type="InterPro" id="IPR043502">
    <property type="entry name" value="DNA/RNA_pol_sf"/>
</dbReference>
<dbReference type="InterPro" id="IPR041373">
    <property type="entry name" value="RT_RNaseH"/>
</dbReference>
<gene>
    <name evidence="10" type="primary">TY3B-I_308</name>
    <name evidence="10" type="ORF">AVEN_102870_1</name>
</gene>
<dbReference type="InterPro" id="IPR050951">
    <property type="entry name" value="Retrovirus_Pol_polyprotein"/>
</dbReference>
<dbReference type="CDD" id="cd09274">
    <property type="entry name" value="RNase_HI_RT_Ty3"/>
    <property type="match status" value="1"/>
</dbReference>
<feature type="domain" description="Reverse transcriptase" evidence="9">
    <location>
        <begin position="276"/>
        <end position="454"/>
    </location>
</feature>
<dbReference type="FunFam" id="3.10.10.10:FF:000007">
    <property type="entry name" value="Retrovirus-related Pol polyprotein from transposon 17.6-like Protein"/>
    <property type="match status" value="1"/>
</dbReference>
<dbReference type="GO" id="GO:0006508">
    <property type="term" value="P:proteolysis"/>
    <property type="evidence" value="ECO:0007669"/>
    <property type="project" value="UniProtKB-KW"/>
</dbReference>
<dbReference type="InterPro" id="IPR043128">
    <property type="entry name" value="Rev_trsase/Diguanyl_cyclase"/>
</dbReference>
<keyword evidence="7" id="KW-0378">Hydrolase</keyword>
<proteinExistence type="predicted"/>
<dbReference type="Gene3D" id="3.30.70.270">
    <property type="match status" value="1"/>
</dbReference>
<dbReference type="Pfam" id="PF17921">
    <property type="entry name" value="Integrase_H2C2"/>
    <property type="match status" value="1"/>
</dbReference>
<evidence type="ECO:0000313" key="10">
    <source>
        <dbReference type="EMBL" id="GBO18340.1"/>
    </source>
</evidence>
<keyword evidence="5" id="KW-0540">Nuclease</keyword>
<comment type="caution">
    <text evidence="10">The sequence shown here is derived from an EMBL/GenBank/DDBJ whole genome shotgun (WGS) entry which is preliminary data.</text>
</comment>
<dbReference type="FunFam" id="3.10.10.10:FF:000002">
    <property type="entry name" value="Retrovirus-related Pol polyprotein from transposon 17.6-like protein"/>
    <property type="match status" value="1"/>
</dbReference>
<evidence type="ECO:0000256" key="3">
    <source>
        <dbReference type="ARBA" id="ARBA00022679"/>
    </source>
</evidence>
<organism evidence="10 11">
    <name type="scientific">Araneus ventricosus</name>
    <name type="common">Orbweaver spider</name>
    <name type="synonym">Epeira ventricosa</name>
    <dbReference type="NCBI Taxonomy" id="182803"/>
    <lineage>
        <taxon>Eukaryota</taxon>
        <taxon>Metazoa</taxon>
        <taxon>Ecdysozoa</taxon>
        <taxon>Arthropoda</taxon>
        <taxon>Chelicerata</taxon>
        <taxon>Arachnida</taxon>
        <taxon>Araneae</taxon>
        <taxon>Araneomorphae</taxon>
        <taxon>Entelegynae</taxon>
        <taxon>Araneoidea</taxon>
        <taxon>Araneidae</taxon>
        <taxon>Araneus</taxon>
    </lineage>
</organism>
<evidence type="ECO:0000256" key="5">
    <source>
        <dbReference type="ARBA" id="ARBA00022722"/>
    </source>
</evidence>
<dbReference type="PANTHER" id="PTHR37984:SF5">
    <property type="entry name" value="PROTEIN NYNRIN-LIKE"/>
    <property type="match status" value="1"/>
</dbReference>
<evidence type="ECO:0000256" key="4">
    <source>
        <dbReference type="ARBA" id="ARBA00022695"/>
    </source>
</evidence>
<accession>A0A4Y2V3B2</accession>
<keyword evidence="6" id="KW-0255">Endonuclease</keyword>
<dbReference type="Pfam" id="PF17917">
    <property type="entry name" value="RT_RNaseH"/>
    <property type="match status" value="1"/>
</dbReference>
<evidence type="ECO:0000256" key="1">
    <source>
        <dbReference type="ARBA" id="ARBA00012493"/>
    </source>
</evidence>
<dbReference type="OrthoDB" id="6418967at2759"/>
<dbReference type="PROSITE" id="PS50878">
    <property type="entry name" value="RT_POL"/>
    <property type="match status" value="1"/>
</dbReference>